<dbReference type="InterPro" id="IPR036329">
    <property type="entry name" value="Aro-AA_hydroxylase_C_sf"/>
</dbReference>
<evidence type="ECO:0000256" key="8">
    <source>
        <dbReference type="PIRSR" id="PIRSR000336-1"/>
    </source>
</evidence>
<dbReference type="AlphaFoldDB" id="A0A915M303"/>
<keyword evidence="12" id="KW-1185">Reference proteome</keyword>
<keyword evidence="7" id="KW-0503">Monooxygenase</keyword>
<evidence type="ECO:0000256" key="4">
    <source>
        <dbReference type="ARBA" id="ARBA00022723"/>
    </source>
</evidence>
<dbReference type="GO" id="GO:0004505">
    <property type="term" value="F:phenylalanine 4-monooxygenase activity"/>
    <property type="evidence" value="ECO:0007669"/>
    <property type="project" value="UniProtKB-EC"/>
</dbReference>
<evidence type="ECO:0000256" key="2">
    <source>
        <dbReference type="ARBA" id="ARBA00009712"/>
    </source>
</evidence>
<evidence type="ECO:0000259" key="11">
    <source>
        <dbReference type="PROSITE" id="PS51671"/>
    </source>
</evidence>
<name>A0A915M303_MELJA</name>
<dbReference type="WBParaSite" id="scaffold2384_cov239.g4759">
    <property type="protein sequence ID" value="scaffold2384_cov239.g4759"/>
    <property type="gene ID" value="scaffold2384_cov239.g4759"/>
</dbReference>
<feature type="domain" description="ACT" evidence="11">
    <location>
        <begin position="48"/>
        <end position="128"/>
    </location>
</feature>
<feature type="domain" description="Biopterin-dependent aromatic amino acid hydroxylase family profile" evidence="10">
    <location>
        <begin position="127"/>
        <end position="215"/>
    </location>
</feature>
<dbReference type="InterPro" id="IPR001273">
    <property type="entry name" value="ArAA_hydroxylase"/>
</dbReference>
<evidence type="ECO:0000256" key="7">
    <source>
        <dbReference type="ARBA" id="ARBA00023033"/>
    </source>
</evidence>
<feature type="binding site" evidence="8">
    <location>
        <position position="270"/>
    </location>
    <ligand>
        <name>Fe cation</name>
        <dbReference type="ChEBI" id="CHEBI:24875"/>
    </ligand>
</feature>
<reference evidence="13" key="1">
    <citation type="submission" date="2022-11" db="UniProtKB">
        <authorList>
            <consortium name="WormBaseParasite"/>
        </authorList>
    </citation>
    <scope>IDENTIFICATION</scope>
</reference>
<dbReference type="InterPro" id="IPR018301">
    <property type="entry name" value="ArAA_hydroxylase_Fe/CU_BS"/>
</dbReference>
<organism evidence="12 13">
    <name type="scientific">Meloidogyne javanica</name>
    <name type="common">Root-knot nematode worm</name>
    <dbReference type="NCBI Taxonomy" id="6303"/>
    <lineage>
        <taxon>Eukaryota</taxon>
        <taxon>Metazoa</taxon>
        <taxon>Ecdysozoa</taxon>
        <taxon>Nematoda</taxon>
        <taxon>Chromadorea</taxon>
        <taxon>Rhabditida</taxon>
        <taxon>Tylenchina</taxon>
        <taxon>Tylenchomorpha</taxon>
        <taxon>Tylenchoidea</taxon>
        <taxon>Meloidogynidae</taxon>
        <taxon>Meloidogyninae</taxon>
        <taxon>Meloidogyne</taxon>
        <taxon>Meloidogyne incognita group</taxon>
    </lineage>
</organism>
<dbReference type="InterPro" id="IPR036951">
    <property type="entry name" value="ArAA_hydroxylase_sf"/>
</dbReference>
<keyword evidence="5" id="KW-0560">Oxidoreductase</keyword>
<dbReference type="EC" id="1.14.16.1" evidence="3"/>
<dbReference type="Proteomes" id="UP000887561">
    <property type="component" value="Unplaced"/>
</dbReference>
<dbReference type="PANTHER" id="PTHR11473:SF24">
    <property type="entry name" value="PHENYLALANINE-4-HYDROXYLASE"/>
    <property type="match status" value="1"/>
</dbReference>
<dbReference type="SUPFAM" id="SSF56534">
    <property type="entry name" value="Aromatic aminoacid monoxygenases, catalytic and oligomerization domains"/>
    <property type="match status" value="1"/>
</dbReference>
<feature type="domain" description="Biopterin-dependent aromatic amino acid hydroxylase family profile" evidence="10">
    <location>
        <begin position="218"/>
        <end position="432"/>
    </location>
</feature>
<comment type="cofactor">
    <cofactor evidence="1 9">
        <name>Fe(2+)</name>
        <dbReference type="ChEBI" id="CHEBI:29033"/>
    </cofactor>
</comment>
<keyword evidence="4 8" id="KW-0479">Metal-binding</keyword>
<evidence type="ECO:0000256" key="3">
    <source>
        <dbReference type="ARBA" id="ARBA00011995"/>
    </source>
</evidence>
<dbReference type="Pfam" id="PF00351">
    <property type="entry name" value="Biopterin_H"/>
    <property type="match status" value="2"/>
</dbReference>
<dbReference type="PANTHER" id="PTHR11473">
    <property type="entry name" value="AROMATIC AMINO ACID HYDROXYLASE"/>
    <property type="match status" value="1"/>
</dbReference>
<dbReference type="GO" id="GO:0005506">
    <property type="term" value="F:iron ion binding"/>
    <property type="evidence" value="ECO:0007669"/>
    <property type="project" value="InterPro"/>
</dbReference>
<evidence type="ECO:0000256" key="6">
    <source>
        <dbReference type="ARBA" id="ARBA00023004"/>
    </source>
</evidence>
<dbReference type="InterPro" id="IPR002912">
    <property type="entry name" value="ACT_dom"/>
</dbReference>
<accession>A0A915M303</accession>
<proteinExistence type="inferred from homology"/>
<feature type="binding site" evidence="8">
    <location>
        <position position="265"/>
    </location>
    <ligand>
        <name>Fe cation</name>
        <dbReference type="ChEBI" id="CHEBI:24875"/>
    </ligand>
</feature>
<dbReference type="Gene3D" id="1.10.800.10">
    <property type="entry name" value="Aromatic amino acid hydroxylase"/>
    <property type="match status" value="2"/>
</dbReference>
<dbReference type="InterPro" id="IPR019773">
    <property type="entry name" value="Tyrosine_3-monooxygenase-like"/>
</dbReference>
<feature type="binding site" evidence="8">
    <location>
        <position position="310"/>
    </location>
    <ligand>
        <name>Fe cation</name>
        <dbReference type="ChEBI" id="CHEBI:24875"/>
    </ligand>
</feature>
<protein>
    <recommendedName>
        <fullName evidence="3">phenylalanine 4-monooxygenase</fullName>
        <ecNumber evidence="3">1.14.16.1</ecNumber>
    </recommendedName>
</protein>
<dbReference type="PROSITE" id="PS00367">
    <property type="entry name" value="BH4_AAA_HYDROXYL_1"/>
    <property type="match status" value="1"/>
</dbReference>
<dbReference type="CDD" id="cd04904">
    <property type="entry name" value="ACT_AAAH"/>
    <property type="match status" value="1"/>
</dbReference>
<evidence type="ECO:0000259" key="10">
    <source>
        <dbReference type="PROSITE" id="PS51410"/>
    </source>
</evidence>
<evidence type="ECO:0000256" key="1">
    <source>
        <dbReference type="ARBA" id="ARBA00001954"/>
    </source>
</evidence>
<evidence type="ECO:0000313" key="12">
    <source>
        <dbReference type="Proteomes" id="UP000887561"/>
    </source>
</evidence>
<dbReference type="PIRSF" id="PIRSF000336">
    <property type="entry name" value="TH"/>
    <property type="match status" value="1"/>
</dbReference>
<dbReference type="PROSITE" id="PS51671">
    <property type="entry name" value="ACT"/>
    <property type="match status" value="1"/>
</dbReference>
<evidence type="ECO:0000313" key="13">
    <source>
        <dbReference type="WBParaSite" id="scaffold2384_cov239.g4759"/>
    </source>
</evidence>
<comment type="similarity">
    <text evidence="2">Belongs to the biopterin-dependent aromatic amino acid hydroxylase family.</text>
</comment>
<keyword evidence="6 8" id="KW-0408">Iron</keyword>
<evidence type="ECO:0000256" key="5">
    <source>
        <dbReference type="ARBA" id="ARBA00023002"/>
    </source>
</evidence>
<sequence>MATALSNVPCLITECETKALFDDENDYDLAFAMDSYVAEVDPNQAHTTLIFTLKEEAGALAETLKVFKLKNLNLTHIESRPSKVHPGCYEFMVECAEDSNPESLEEVISLFRRRAESAGLHKPRVHDHNSQIRQNPESVPWFPMKMSDIDHFANRVLSYGAELDADHPGFHDEIYRARRKEFADIAASFRYGDKIPQVEYTQEEVGTWKKIYEELDCTGFTLRPVAGLLSSRDFLAGLAFRVFHSTQYIRHSSKPDYTPEPDVCHELLGHVPLFADPDFAKFSQEIGMASLGASDEMIEKLASLYWFTVEFGICVQEGEKKAYGAGLLSSFGELQYALSGTPELLPFEPAMTTETKYPITSYQPKYFVAESFTDAKNKLTAWAATIPRTFQVSYNPYTQRVELLDHPKAVQKLAKDVKTQMAKLEDALKKLNFSK</sequence>
<evidence type="ECO:0000256" key="9">
    <source>
        <dbReference type="PIRSR" id="PIRSR601273-2"/>
    </source>
</evidence>
<dbReference type="InterPro" id="IPR019774">
    <property type="entry name" value="Aromatic-AA_hydroxylase_C"/>
</dbReference>
<dbReference type="InterPro" id="IPR045865">
    <property type="entry name" value="ACT-like_dom_sf"/>
</dbReference>
<dbReference type="PROSITE" id="PS51410">
    <property type="entry name" value="BH4_AAA_HYDROXYL_2"/>
    <property type="match status" value="2"/>
</dbReference>
<dbReference type="SUPFAM" id="SSF55021">
    <property type="entry name" value="ACT-like"/>
    <property type="match status" value="1"/>
</dbReference>